<gene>
    <name evidence="10" type="primary">ytrF3</name>
    <name evidence="10" type="ORF">CGLAU_10310</name>
</gene>
<comment type="similarity">
    <text evidence="6">Belongs to the ABC-4 integral membrane protein family.</text>
</comment>
<feature type="transmembrane region" description="Helical" evidence="7">
    <location>
        <begin position="733"/>
        <end position="759"/>
    </location>
</feature>
<feature type="transmembrane region" description="Helical" evidence="7">
    <location>
        <begin position="266"/>
        <end position="287"/>
    </location>
</feature>
<evidence type="ECO:0000259" key="9">
    <source>
        <dbReference type="Pfam" id="PF12704"/>
    </source>
</evidence>
<evidence type="ECO:0000259" key="8">
    <source>
        <dbReference type="Pfam" id="PF02687"/>
    </source>
</evidence>
<feature type="domain" description="ABC3 transporter permease C-terminal" evidence="8">
    <location>
        <begin position="273"/>
        <end position="392"/>
    </location>
</feature>
<feature type="transmembrane region" description="Helical" evidence="7">
    <location>
        <begin position="821"/>
        <end position="844"/>
    </location>
</feature>
<dbReference type="Pfam" id="PF02687">
    <property type="entry name" value="FtsX"/>
    <property type="match status" value="2"/>
</dbReference>
<dbReference type="PANTHER" id="PTHR30572:SF4">
    <property type="entry name" value="ABC TRANSPORTER PERMEASE YTRF"/>
    <property type="match status" value="1"/>
</dbReference>
<feature type="transmembrane region" description="Helical" evidence="7">
    <location>
        <begin position="501"/>
        <end position="521"/>
    </location>
</feature>
<keyword evidence="11" id="KW-1185">Reference proteome</keyword>
<name>A0A1Q2HYR8_9CORY</name>
<evidence type="ECO:0000256" key="4">
    <source>
        <dbReference type="ARBA" id="ARBA00022989"/>
    </source>
</evidence>
<dbReference type="InterPro" id="IPR025857">
    <property type="entry name" value="MacB_PCD"/>
</dbReference>
<dbReference type="GO" id="GO:0022857">
    <property type="term" value="F:transmembrane transporter activity"/>
    <property type="evidence" value="ECO:0007669"/>
    <property type="project" value="TreeGrafter"/>
</dbReference>
<dbReference type="InterPro" id="IPR003838">
    <property type="entry name" value="ABC3_permease_C"/>
</dbReference>
<keyword evidence="5 7" id="KW-0472">Membrane</keyword>
<evidence type="ECO:0000256" key="1">
    <source>
        <dbReference type="ARBA" id="ARBA00004651"/>
    </source>
</evidence>
<accession>A0A1Q2HYR8</accession>
<comment type="subcellular location">
    <subcellularLocation>
        <location evidence="1">Cell membrane</location>
        <topology evidence="1">Multi-pass membrane protein</topology>
    </subcellularLocation>
</comment>
<evidence type="ECO:0000256" key="3">
    <source>
        <dbReference type="ARBA" id="ARBA00022692"/>
    </source>
</evidence>
<keyword evidence="4 7" id="KW-1133">Transmembrane helix</keyword>
<evidence type="ECO:0000256" key="7">
    <source>
        <dbReference type="SAM" id="Phobius"/>
    </source>
</evidence>
<proteinExistence type="inferred from homology"/>
<evidence type="ECO:0000256" key="6">
    <source>
        <dbReference type="ARBA" id="ARBA00038076"/>
    </source>
</evidence>
<reference evidence="10 11" key="1">
    <citation type="submission" date="2016-12" db="EMBL/GenBank/DDBJ databases">
        <authorList>
            <person name="Song W.-J."/>
            <person name="Kurnit D.M."/>
        </authorList>
    </citation>
    <scope>NUCLEOTIDE SEQUENCE [LARGE SCALE GENOMIC DNA]</scope>
    <source>
        <strain evidence="10 11">DSM 30827</strain>
    </source>
</reference>
<feature type="transmembrane region" description="Helical" evidence="7">
    <location>
        <begin position="367"/>
        <end position="386"/>
    </location>
</feature>
<feature type="domain" description="MacB-like periplasmic core" evidence="9">
    <location>
        <begin position="25"/>
        <end position="206"/>
    </location>
</feature>
<feature type="domain" description="ABC3 transporter permease C-terminal" evidence="8">
    <location>
        <begin position="738"/>
        <end position="854"/>
    </location>
</feature>
<feature type="transmembrane region" description="Helical" evidence="7">
    <location>
        <begin position="780"/>
        <end position="809"/>
    </location>
</feature>
<dbReference type="RefSeq" id="WP_095660614.1">
    <property type="nucleotide sequence ID" value="NZ_CP019688.1"/>
</dbReference>
<feature type="transmembrane region" description="Helical" evidence="7">
    <location>
        <begin position="414"/>
        <end position="434"/>
    </location>
</feature>
<evidence type="ECO:0000313" key="11">
    <source>
        <dbReference type="Proteomes" id="UP000217209"/>
    </source>
</evidence>
<dbReference type="KEGG" id="cgv:CGLAU_10310"/>
<evidence type="ECO:0000313" key="10">
    <source>
        <dbReference type="EMBL" id="AQQ16006.1"/>
    </source>
</evidence>
<feature type="transmembrane region" description="Helical" evidence="7">
    <location>
        <begin position="440"/>
        <end position="459"/>
    </location>
</feature>
<feature type="transmembrane region" description="Helical" evidence="7">
    <location>
        <begin position="320"/>
        <end position="347"/>
    </location>
</feature>
<evidence type="ECO:0000256" key="2">
    <source>
        <dbReference type="ARBA" id="ARBA00022475"/>
    </source>
</evidence>
<dbReference type="EMBL" id="CP019688">
    <property type="protein sequence ID" value="AQQ16006.1"/>
    <property type="molecule type" value="Genomic_DNA"/>
</dbReference>
<dbReference type="InterPro" id="IPR050250">
    <property type="entry name" value="Macrolide_Exporter_MacB"/>
</dbReference>
<dbReference type="GO" id="GO:0005886">
    <property type="term" value="C:plasma membrane"/>
    <property type="evidence" value="ECO:0007669"/>
    <property type="project" value="UniProtKB-SubCell"/>
</dbReference>
<organism evidence="10 11">
    <name type="scientific">Corynebacterium glaucum</name>
    <dbReference type="NCBI Taxonomy" id="187491"/>
    <lineage>
        <taxon>Bacteria</taxon>
        <taxon>Bacillati</taxon>
        <taxon>Actinomycetota</taxon>
        <taxon>Actinomycetes</taxon>
        <taxon>Mycobacteriales</taxon>
        <taxon>Corynebacteriaceae</taxon>
        <taxon>Corynebacterium</taxon>
    </lineage>
</organism>
<evidence type="ECO:0000256" key="5">
    <source>
        <dbReference type="ARBA" id="ARBA00023136"/>
    </source>
</evidence>
<keyword evidence="2" id="KW-1003">Cell membrane</keyword>
<protein>
    <submittedName>
        <fullName evidence="10">ABC transporter permease YtrF</fullName>
    </submittedName>
</protein>
<dbReference type="OrthoDB" id="9780560at2"/>
<dbReference type="PANTHER" id="PTHR30572">
    <property type="entry name" value="MEMBRANE COMPONENT OF TRANSPORTER-RELATED"/>
    <property type="match status" value="1"/>
</dbReference>
<dbReference type="AlphaFoldDB" id="A0A1Q2HYR8"/>
<sequence>MAAGSRAMTKVSLRNVGAHKLRLSLTVLAVVLGTAFIAGSMMFTNMLERTFDSALATRYENADVVVEPGDNASAVPRKDFDELAQRGGVEKVNVSGMVIVVAARTNEQAIQTRQGMSMSTLYYAPDDAIGPSPDIVEGRAPEPRPVTEGTAEVILNRNGAEFYDIKLGEELIIVDTGARQTVTVVGLYDDEVTQETSLSFRLPESDYLDFYVADETVPGMTLKASDRNGAQGLVDSMMRDYPELSVRTGEEAAKKASESVREALSFVSYFLIAFGLVGLLVGTFLIANTFSMIVAQRTKEFALLRALGASRGQITRSVSLEAFIVGLIGSALGIGAGVGMVAAIKWLLGSYGMPLPAGGLGFSTDAALAPIVVGVIVTMLSAWAPARQAGQVQPVEAMRSSESAAPQPLTQRTVIGGVLIALGVAAAVGGLLWVDGRTASRAMLVGIAAVAVIAGVFLAGPAMSLPIVPPLGRIIGAPFGTAGKLASTNTQRNPRRTSATAFALMLGIALVNIIGMFGASMKYSVDNVAENEVSAEYVLAGPVLGAFPIPNNLMERIPEVEGVGDVAAYTEAPLTVNGEYSAQVGEFGSTSVLYGDPSDLITMDMVDGTSTLEGNTVIAPREWAEARGWSVGDTVTVAAPGVSPEVVEATVEGIFENSSILTAVVVSEDVAQQISVPGTVNIIMLGVSNDGTVSSDQLRKNLEQAVKSDIVVQVQSKDDISGEVLDLIDQMLFILYALLSLAVVIAVLGIVNTLTLSVIERRQEIGMLRAVGTHRRQVRIMIILESVQMAFFGAVLGIVLGLSLGWAFLTVLADQGLDRIVIPWSLVGWMLLGSVIVGIIAALWPANRAAKTPPLDAIAD</sequence>
<keyword evidence="3 7" id="KW-0812">Transmembrane</keyword>
<dbReference type="Pfam" id="PF12704">
    <property type="entry name" value="MacB_PCD"/>
    <property type="match status" value="1"/>
</dbReference>
<feature type="transmembrane region" description="Helical" evidence="7">
    <location>
        <begin position="21"/>
        <end position="43"/>
    </location>
</feature>
<dbReference type="Proteomes" id="UP000217209">
    <property type="component" value="Chromosome"/>
</dbReference>